<dbReference type="RefSeq" id="WP_046944911.1">
    <property type="nucleotide sequence ID" value="NZ_CP020750.1"/>
</dbReference>
<evidence type="ECO:0000313" key="2">
    <source>
        <dbReference type="Proteomes" id="UP000192932"/>
    </source>
</evidence>
<evidence type="ECO:0000313" key="1">
    <source>
        <dbReference type="EMBL" id="ARJ26107.1"/>
    </source>
</evidence>
<proteinExistence type="predicted"/>
<gene>
    <name evidence="1" type="ORF">B7492_34325</name>
</gene>
<dbReference type="EMBL" id="CP020750">
    <property type="protein sequence ID" value="ARJ26107.1"/>
    <property type="molecule type" value="Genomic_DNA"/>
</dbReference>
<dbReference type="AlphaFoldDB" id="A0A1W6AJU9"/>
<accession>A0A1W6AJU9</accession>
<keyword evidence="1" id="KW-0614">Plasmid</keyword>
<reference evidence="1 2" key="1">
    <citation type="submission" date="2017-04" db="EMBL/GenBank/DDBJ databases">
        <title>The Characteristic of a Fine Plant Growth-Promoting Rhizobacteria Bacillus mycoides Gnyt1 and its Whole Genome Sequencing Analysis.</title>
        <authorList>
            <person name="Li J.H."/>
            <person name="Yao T."/>
        </authorList>
    </citation>
    <scope>NUCLEOTIDE SEQUENCE [LARGE SCALE GENOMIC DNA]</scope>
    <source>
        <strain evidence="1 2">Gnyt1</strain>
        <plasmid evidence="2">Plasmid unnamed7</plasmid>
    </source>
</reference>
<sequence>MVKKYEIAFWLDIQSNGIQSKSDLYISSENIKETVLELLKQEFIEVVAGPNRIHMIATKNIAEILISEFKEEVIND</sequence>
<geneLocation type="plasmid" evidence="1 2">
    <name>unnamed7</name>
</geneLocation>
<evidence type="ECO:0008006" key="3">
    <source>
        <dbReference type="Google" id="ProtNLM"/>
    </source>
</evidence>
<protein>
    <recommendedName>
        <fullName evidence="3">DUF2922 domain-containing protein</fullName>
    </recommendedName>
</protein>
<organism evidence="1 2">
    <name type="scientific">Bacillus mycoides</name>
    <dbReference type="NCBI Taxonomy" id="1405"/>
    <lineage>
        <taxon>Bacteria</taxon>
        <taxon>Bacillati</taxon>
        <taxon>Bacillota</taxon>
        <taxon>Bacilli</taxon>
        <taxon>Bacillales</taxon>
        <taxon>Bacillaceae</taxon>
        <taxon>Bacillus</taxon>
        <taxon>Bacillus cereus group</taxon>
    </lineage>
</organism>
<name>A0A1W6AJU9_BACMY</name>
<dbReference type="Proteomes" id="UP000192932">
    <property type="component" value="Plasmid unnamed7"/>
</dbReference>